<dbReference type="GO" id="GO:0005157">
    <property type="term" value="F:macrophage colony-stimulating factor receptor binding"/>
    <property type="evidence" value="ECO:0007669"/>
    <property type="project" value="InterPro"/>
</dbReference>
<gene>
    <name evidence="15" type="primary">IL34</name>
</gene>
<dbReference type="GO" id="GO:0010720">
    <property type="term" value="P:positive regulation of cell development"/>
    <property type="evidence" value="ECO:0007669"/>
    <property type="project" value="UniProtKB-ARBA"/>
</dbReference>
<evidence type="ECO:0000313" key="15">
    <source>
        <dbReference type="Ensembl" id="ENSOANP00000037649.1"/>
    </source>
</evidence>
<evidence type="ECO:0000256" key="9">
    <source>
        <dbReference type="ARBA" id="ARBA00023198"/>
    </source>
</evidence>
<dbReference type="OrthoDB" id="9902423at2759"/>
<dbReference type="OMA" id="WQDCELP"/>
<evidence type="ECO:0000256" key="14">
    <source>
        <dbReference type="SAM" id="SignalP"/>
    </source>
</evidence>
<feature type="signal peptide" evidence="14">
    <location>
        <begin position="1"/>
        <end position="20"/>
    </location>
</feature>
<dbReference type="GO" id="GO:0006954">
    <property type="term" value="P:inflammatory response"/>
    <property type="evidence" value="ECO:0007669"/>
    <property type="project" value="UniProtKB-KW"/>
</dbReference>
<evidence type="ECO:0000256" key="6">
    <source>
        <dbReference type="ARBA" id="ARBA00022859"/>
    </source>
</evidence>
<dbReference type="Proteomes" id="UP000002279">
    <property type="component" value="Chromosome 11"/>
</dbReference>
<dbReference type="GO" id="GO:2000026">
    <property type="term" value="P:regulation of multicellular organismal development"/>
    <property type="evidence" value="ECO:0007669"/>
    <property type="project" value="UniProtKB-ARBA"/>
</dbReference>
<evidence type="ECO:0000313" key="16">
    <source>
        <dbReference type="Proteomes" id="UP000002279"/>
    </source>
</evidence>
<protein>
    <recommendedName>
        <fullName evidence="13">Interleukin-34</fullName>
    </recommendedName>
</protein>
<evidence type="ECO:0000256" key="13">
    <source>
        <dbReference type="ARBA" id="ARBA00072560"/>
    </source>
</evidence>
<dbReference type="InterPro" id="IPR020415">
    <property type="entry name" value="IL-34"/>
</dbReference>
<comment type="subcellular location">
    <subcellularLocation>
        <location evidence="1">Secreted</location>
    </subcellularLocation>
</comment>
<proteinExistence type="inferred from homology"/>
<keyword evidence="16" id="KW-1185">Reference proteome</keyword>
<reference evidence="15" key="3">
    <citation type="submission" date="2025-09" db="UniProtKB">
        <authorList>
            <consortium name="Ensembl"/>
        </authorList>
    </citation>
    <scope>IDENTIFICATION</scope>
    <source>
        <strain evidence="15">Glennie</strain>
    </source>
</reference>
<keyword evidence="5 14" id="KW-0732">Signal</keyword>
<dbReference type="AlphaFoldDB" id="A0A6I8N9E0"/>
<comment type="function">
    <text evidence="10">Cytokine that promotes the proliferation, survival and differentiation of monocytes and macrophages. Promotes the release of pro-inflammatory chemokines, and thereby plays an important role in innate immunity and in inflammatory processes. Plays an important role in the regulation of osteoclast proliferation and differentiation, and in the regulation of bone resorption. Signaling via CSF1R and its downstream effectors stimulates phosphorylation of MAPK1/ERK2 AND MAPK3/ERK1.</text>
</comment>
<dbReference type="Pfam" id="PF15036">
    <property type="entry name" value="IL34"/>
    <property type="match status" value="1"/>
</dbReference>
<dbReference type="GeneID" id="100075178"/>
<evidence type="ECO:0000256" key="2">
    <source>
        <dbReference type="ARBA" id="ARBA00022514"/>
    </source>
</evidence>
<dbReference type="RefSeq" id="XP_028931579.1">
    <property type="nucleotide sequence ID" value="XM_029075746.1"/>
</dbReference>
<keyword evidence="7" id="KW-0339">Growth factor</keyword>
<dbReference type="GO" id="GO:0045087">
    <property type="term" value="P:innate immune response"/>
    <property type="evidence" value="ECO:0007669"/>
    <property type="project" value="UniProtKB-KW"/>
</dbReference>
<dbReference type="CTD" id="146433"/>
<evidence type="ECO:0000256" key="1">
    <source>
        <dbReference type="ARBA" id="ARBA00004613"/>
    </source>
</evidence>
<keyword evidence="8" id="KW-0325">Glycoprotein</keyword>
<dbReference type="Ensembl" id="ENSOANT00000059130.1">
    <property type="protein sequence ID" value="ENSOANP00000037649.1"/>
    <property type="gene ID" value="ENSOANG00000050219.1"/>
</dbReference>
<organism evidence="15 16">
    <name type="scientific">Ornithorhynchus anatinus</name>
    <name type="common">Duckbill platypus</name>
    <dbReference type="NCBI Taxonomy" id="9258"/>
    <lineage>
        <taxon>Eukaryota</taxon>
        <taxon>Metazoa</taxon>
        <taxon>Chordata</taxon>
        <taxon>Craniata</taxon>
        <taxon>Vertebrata</taxon>
        <taxon>Euteleostomi</taxon>
        <taxon>Mammalia</taxon>
        <taxon>Monotremata</taxon>
        <taxon>Ornithorhynchidae</taxon>
        <taxon>Ornithorhynchus</taxon>
    </lineage>
</organism>
<keyword evidence="4" id="KW-0399">Innate immunity</keyword>
<dbReference type="GO" id="GO:0008284">
    <property type="term" value="P:positive regulation of cell population proliferation"/>
    <property type="evidence" value="ECO:0007669"/>
    <property type="project" value="InterPro"/>
</dbReference>
<accession>A0A6I8N9E0</accession>
<dbReference type="PRINTS" id="PR01938">
    <property type="entry name" value="INTRLEUKIN34"/>
</dbReference>
<feature type="chain" id="PRO_5026096156" description="Interleukin-34" evidence="14">
    <location>
        <begin position="21"/>
        <end position="199"/>
    </location>
</feature>
<dbReference type="PANTHER" id="PTHR28606">
    <property type="entry name" value="INTERLEUKIN-34"/>
    <property type="match status" value="1"/>
</dbReference>
<dbReference type="GeneTree" id="ENSGT00390000000932"/>
<sequence length="199" mass="22518">MLRGCVGLLYVGIFLGAVLGSKDTEEPSRDECLITGILRKKLQYENRLLYTKRYFPIDYRIGVPYGMVLRLANVTRLQKAEVAVSTQRLLWASVSLDALSAIQEVLMEEHPSWNYISEIILLLSTVKQNVVRNPMDTATHSLASSRVPDSGRKPVRPKALLDNCFRVMELLYWSCCKQNSTRDWDVCGRRAPETGPIAV</sequence>
<evidence type="ECO:0000256" key="4">
    <source>
        <dbReference type="ARBA" id="ARBA00022588"/>
    </source>
</evidence>
<evidence type="ECO:0000256" key="5">
    <source>
        <dbReference type="ARBA" id="ARBA00022729"/>
    </source>
</evidence>
<dbReference type="FunFam" id="1.20.1250.80:FF:000001">
    <property type="entry name" value="Interleukin-34"/>
    <property type="match status" value="1"/>
</dbReference>
<dbReference type="InterPro" id="IPR038328">
    <property type="entry name" value="IL-34_sf"/>
</dbReference>
<comment type="subunit">
    <text evidence="12">Homodimer. Interacts with CSF1R.</text>
</comment>
<dbReference type="GO" id="GO:0008083">
    <property type="term" value="F:growth factor activity"/>
    <property type="evidence" value="ECO:0007669"/>
    <property type="project" value="UniProtKB-KW"/>
</dbReference>
<dbReference type="Gene3D" id="1.20.1250.80">
    <property type="entry name" value="Interleukin-34"/>
    <property type="match status" value="1"/>
</dbReference>
<evidence type="ECO:0000256" key="12">
    <source>
        <dbReference type="ARBA" id="ARBA00064090"/>
    </source>
</evidence>
<name>A0A6I8N9E0_ORNAN</name>
<dbReference type="RefSeq" id="XP_028931578.1">
    <property type="nucleotide sequence ID" value="XM_029075745.2"/>
</dbReference>
<dbReference type="GO" id="GO:0010604">
    <property type="term" value="P:positive regulation of macromolecule metabolic process"/>
    <property type="evidence" value="ECO:0007669"/>
    <property type="project" value="UniProtKB-ARBA"/>
</dbReference>
<dbReference type="GO" id="GO:0005615">
    <property type="term" value="C:extracellular space"/>
    <property type="evidence" value="ECO:0007669"/>
    <property type="project" value="UniProtKB-KW"/>
</dbReference>
<evidence type="ECO:0000256" key="10">
    <source>
        <dbReference type="ARBA" id="ARBA00056911"/>
    </source>
</evidence>
<dbReference type="Bgee" id="ENSOANG00000050219">
    <property type="expression patterns" value="Expressed in liver and 8 other cell types or tissues"/>
</dbReference>
<evidence type="ECO:0000256" key="7">
    <source>
        <dbReference type="ARBA" id="ARBA00023030"/>
    </source>
</evidence>
<dbReference type="GO" id="GO:0051240">
    <property type="term" value="P:positive regulation of multicellular organismal process"/>
    <property type="evidence" value="ECO:0007669"/>
    <property type="project" value="UniProtKB-ARBA"/>
</dbReference>
<keyword evidence="9" id="KW-0395">Inflammatory response</keyword>
<comment type="similarity">
    <text evidence="11">Belongs to the IL-34 family.</text>
</comment>
<dbReference type="RefSeq" id="XP_028931580.1">
    <property type="nucleotide sequence ID" value="XM_029075747.2"/>
</dbReference>
<dbReference type="GO" id="GO:0005125">
    <property type="term" value="F:cytokine activity"/>
    <property type="evidence" value="ECO:0007669"/>
    <property type="project" value="UniProtKB-KW"/>
</dbReference>
<reference evidence="15" key="2">
    <citation type="submission" date="2025-08" db="UniProtKB">
        <authorList>
            <consortium name="Ensembl"/>
        </authorList>
    </citation>
    <scope>IDENTIFICATION</scope>
    <source>
        <strain evidence="15">Glennie</strain>
    </source>
</reference>
<keyword evidence="2" id="KW-0202">Cytokine</keyword>
<evidence type="ECO:0000256" key="3">
    <source>
        <dbReference type="ARBA" id="ARBA00022525"/>
    </source>
</evidence>
<keyword evidence="6" id="KW-0391">Immunity</keyword>
<keyword evidence="3" id="KW-0964">Secreted</keyword>
<dbReference type="PANTHER" id="PTHR28606:SF1">
    <property type="entry name" value="INTERLEUKIN-34"/>
    <property type="match status" value="1"/>
</dbReference>
<evidence type="ECO:0000256" key="8">
    <source>
        <dbReference type="ARBA" id="ARBA00023180"/>
    </source>
</evidence>
<evidence type="ECO:0000256" key="11">
    <source>
        <dbReference type="ARBA" id="ARBA00061176"/>
    </source>
</evidence>
<dbReference type="KEGG" id="oaa:100075178"/>
<reference evidence="15 16" key="1">
    <citation type="journal article" date="2008" name="Nature">
        <title>Genome analysis of the platypus reveals unique signatures of evolution.</title>
        <authorList>
            <person name="Warren W.C."/>
            <person name="Hillier L.W."/>
            <person name="Marshall Graves J.A."/>
            <person name="Birney E."/>
            <person name="Ponting C.P."/>
            <person name="Grutzner F."/>
            <person name="Belov K."/>
            <person name="Miller W."/>
            <person name="Clarke L."/>
            <person name="Chinwalla A.T."/>
            <person name="Yang S.P."/>
            <person name="Heger A."/>
            <person name="Locke D.P."/>
            <person name="Miethke P."/>
            <person name="Waters P.D."/>
            <person name="Veyrunes F."/>
            <person name="Fulton L."/>
            <person name="Fulton B."/>
            <person name="Graves T."/>
            <person name="Wallis J."/>
            <person name="Puente X.S."/>
            <person name="Lopez-Otin C."/>
            <person name="Ordonez G.R."/>
            <person name="Eichler E.E."/>
            <person name="Chen L."/>
            <person name="Cheng Z."/>
            <person name="Deakin J.E."/>
            <person name="Alsop A."/>
            <person name="Thompson K."/>
            <person name="Kirby P."/>
            <person name="Papenfuss A.T."/>
            <person name="Wakefield M.J."/>
            <person name="Olender T."/>
            <person name="Lancet D."/>
            <person name="Huttley G.A."/>
            <person name="Smit A.F."/>
            <person name="Pask A."/>
            <person name="Temple-Smith P."/>
            <person name="Batzer M.A."/>
            <person name="Walker J.A."/>
            <person name="Konkel M.K."/>
            <person name="Harris R.S."/>
            <person name="Whittington C.M."/>
            <person name="Wong E.S."/>
            <person name="Gemmell N.J."/>
            <person name="Buschiazzo E."/>
            <person name="Vargas Jentzsch I.M."/>
            <person name="Merkel A."/>
            <person name="Schmitz J."/>
            <person name="Zemann A."/>
            <person name="Churakov G."/>
            <person name="Kriegs J.O."/>
            <person name="Brosius J."/>
            <person name="Murchison E.P."/>
            <person name="Sachidanandam R."/>
            <person name="Smith C."/>
            <person name="Hannon G.J."/>
            <person name="Tsend-Ayush E."/>
            <person name="McMillan D."/>
            <person name="Attenborough R."/>
            <person name="Rens W."/>
            <person name="Ferguson-Smith M."/>
            <person name="Lefevre C.M."/>
            <person name="Sharp J.A."/>
            <person name="Nicholas K.R."/>
            <person name="Ray D.A."/>
            <person name="Kube M."/>
            <person name="Reinhardt R."/>
            <person name="Pringle T.H."/>
            <person name="Taylor J."/>
            <person name="Jones R.C."/>
            <person name="Nixon B."/>
            <person name="Dacheux J.L."/>
            <person name="Niwa H."/>
            <person name="Sekita Y."/>
            <person name="Huang X."/>
            <person name="Stark A."/>
            <person name="Kheradpour P."/>
            <person name="Kellis M."/>
            <person name="Flicek P."/>
            <person name="Chen Y."/>
            <person name="Webber C."/>
            <person name="Hardison R."/>
            <person name="Nelson J."/>
            <person name="Hallsworth-Pepin K."/>
            <person name="Delehaunty K."/>
            <person name="Markovic C."/>
            <person name="Minx P."/>
            <person name="Feng Y."/>
            <person name="Kremitzki C."/>
            <person name="Mitreva M."/>
            <person name="Glasscock J."/>
            <person name="Wylie T."/>
            <person name="Wohldmann P."/>
            <person name="Thiru P."/>
            <person name="Nhan M.N."/>
            <person name="Pohl C.S."/>
            <person name="Smith S.M."/>
            <person name="Hou S."/>
            <person name="Nefedov M."/>
            <person name="de Jong P.J."/>
            <person name="Renfree M.B."/>
            <person name="Mardis E.R."/>
            <person name="Wilson R.K."/>
        </authorList>
    </citation>
    <scope>NUCLEOTIDE SEQUENCE [LARGE SCALE GENOMIC DNA]</scope>
    <source>
        <strain evidence="15 16">Glennie</strain>
    </source>
</reference>